<sequence length="205" mass="23215">MAITSRRMGLSEGTRVSGERKNKISDADAIIQQQLTNGGRKPWNEDFFSRLPIIVQTVLGLIVQRPSVQVLVDIRRLGPTPYRRRKLKQTLHSILKRLWTLPRSRQGPASRFPDVRPSEDYIRTPLKGDYEEGFSPESWYATGGGSFEDANGVIKALSSIHQHSHVAITTEFSFSTENDQENSAWFDVAYSTIKIVETSLLNVKR</sequence>
<reference evidence="3" key="1">
    <citation type="submission" date="2024-04" db="EMBL/GenBank/DDBJ databases">
        <authorList>
            <person name="Shaw F."/>
            <person name="Minotto A."/>
        </authorList>
    </citation>
    <scope>NUCLEOTIDE SEQUENCE [LARGE SCALE GENOMIC DNA]</scope>
</reference>
<feature type="region of interest" description="Disordered" evidence="1">
    <location>
        <begin position="1"/>
        <end position="21"/>
    </location>
</feature>
<dbReference type="EMBL" id="OZ037949">
    <property type="protein sequence ID" value="CAL1710774.1"/>
    <property type="molecule type" value="Genomic_DNA"/>
</dbReference>
<evidence type="ECO:0000313" key="3">
    <source>
        <dbReference type="Proteomes" id="UP001497453"/>
    </source>
</evidence>
<evidence type="ECO:0000313" key="2">
    <source>
        <dbReference type="EMBL" id="CAL1710774.1"/>
    </source>
</evidence>
<organism evidence="2 3">
    <name type="scientific">Somion occarium</name>
    <dbReference type="NCBI Taxonomy" id="3059160"/>
    <lineage>
        <taxon>Eukaryota</taxon>
        <taxon>Fungi</taxon>
        <taxon>Dikarya</taxon>
        <taxon>Basidiomycota</taxon>
        <taxon>Agaricomycotina</taxon>
        <taxon>Agaricomycetes</taxon>
        <taxon>Polyporales</taxon>
        <taxon>Cerrenaceae</taxon>
        <taxon>Somion</taxon>
    </lineage>
</organism>
<gene>
    <name evidence="2" type="ORF">GFSPODELE1_LOCUS7995</name>
</gene>
<dbReference type="Proteomes" id="UP001497453">
    <property type="component" value="Chromosome 6"/>
</dbReference>
<keyword evidence="3" id="KW-1185">Reference proteome</keyword>
<evidence type="ECO:0000256" key="1">
    <source>
        <dbReference type="SAM" id="MobiDB-lite"/>
    </source>
</evidence>
<accession>A0ABP1DUX8</accession>
<proteinExistence type="predicted"/>
<name>A0ABP1DUX8_9APHY</name>
<protein>
    <submittedName>
        <fullName evidence="2">Uncharacterized protein</fullName>
    </submittedName>
</protein>